<dbReference type="InterPro" id="IPR001853">
    <property type="entry name" value="DSBA-like_thioredoxin_dom"/>
</dbReference>
<organism evidence="2 3">
    <name type="scientific">Phormidium tenue NIES-30</name>
    <dbReference type="NCBI Taxonomy" id="549789"/>
    <lineage>
        <taxon>Bacteria</taxon>
        <taxon>Bacillati</taxon>
        <taxon>Cyanobacteriota</taxon>
        <taxon>Cyanophyceae</taxon>
        <taxon>Oscillatoriophycideae</taxon>
        <taxon>Oscillatoriales</taxon>
        <taxon>Oscillatoriaceae</taxon>
        <taxon>Phormidium</taxon>
    </lineage>
</organism>
<accession>A0A1U7IZD7</accession>
<dbReference type="Gene3D" id="3.40.30.10">
    <property type="entry name" value="Glutaredoxin"/>
    <property type="match status" value="1"/>
</dbReference>
<dbReference type="AlphaFoldDB" id="A0A1U7IZD7"/>
<dbReference type="EMBL" id="MRCG01000023">
    <property type="protein sequence ID" value="OKH44429.1"/>
    <property type="molecule type" value="Genomic_DNA"/>
</dbReference>
<dbReference type="Proteomes" id="UP000185557">
    <property type="component" value="Unassembled WGS sequence"/>
</dbReference>
<dbReference type="Pfam" id="PF01323">
    <property type="entry name" value="DSBA"/>
    <property type="match status" value="1"/>
</dbReference>
<evidence type="ECO:0000313" key="3">
    <source>
        <dbReference type="Proteomes" id="UP000185557"/>
    </source>
</evidence>
<dbReference type="RefSeq" id="WP_073610729.1">
    <property type="nucleotide sequence ID" value="NZ_MRCG01000023.1"/>
</dbReference>
<dbReference type="InterPro" id="IPR036249">
    <property type="entry name" value="Thioredoxin-like_sf"/>
</dbReference>
<keyword evidence="3" id="KW-1185">Reference proteome</keyword>
<feature type="domain" description="DSBA-like thioredoxin" evidence="1">
    <location>
        <begin position="5"/>
        <end position="209"/>
    </location>
</feature>
<proteinExistence type="predicted"/>
<dbReference type="GO" id="GO:0016491">
    <property type="term" value="F:oxidoreductase activity"/>
    <property type="evidence" value="ECO:0007669"/>
    <property type="project" value="InterPro"/>
</dbReference>
<dbReference type="SUPFAM" id="SSF52833">
    <property type="entry name" value="Thioredoxin-like"/>
    <property type="match status" value="1"/>
</dbReference>
<name>A0A1U7IZD7_9CYAN</name>
<dbReference type="STRING" id="549789.NIES30_22670"/>
<reference evidence="2 3" key="1">
    <citation type="submission" date="2016-11" db="EMBL/GenBank/DDBJ databases">
        <title>Draft Genome Sequences of Nine Cyanobacterial Strains from Diverse Habitats.</title>
        <authorList>
            <person name="Zhu T."/>
            <person name="Hou S."/>
            <person name="Lu X."/>
            <person name="Hess W.R."/>
        </authorList>
    </citation>
    <scope>NUCLEOTIDE SEQUENCE [LARGE SCALE GENOMIC DNA]</scope>
    <source>
        <strain evidence="2 3">NIES-30</strain>
    </source>
</reference>
<evidence type="ECO:0000259" key="1">
    <source>
        <dbReference type="Pfam" id="PF01323"/>
    </source>
</evidence>
<gene>
    <name evidence="2" type="ORF">NIES30_22670</name>
</gene>
<sequence length="225" mass="25538">MEPIQISYFSDVLCVWAYIAQIRLDELTTVFQNQVAIEYHFVPVFGNAREKLESRWREKGGLKGYSNHVLEAVQKFDHIAVDPDIWTGVTPPSSTSCHLFLYSIQLLETKGVIPKSEKIFEKAVWSCREAFFTKLANISDRAVQFALAEELGLPIAALEQQIDSGEAYALLSKDLELVKEHAVTVSPTLIFNEGRQRLNGNVGYRVIEANIRELLHNPPEEQSWC</sequence>
<evidence type="ECO:0000313" key="2">
    <source>
        <dbReference type="EMBL" id="OKH44429.1"/>
    </source>
</evidence>
<comment type="caution">
    <text evidence="2">The sequence shown here is derived from an EMBL/GenBank/DDBJ whole genome shotgun (WGS) entry which is preliminary data.</text>
</comment>
<dbReference type="OrthoDB" id="9799122at2"/>
<protein>
    <submittedName>
        <fullName evidence="2">Disulfide bond formation protein DsbA</fullName>
    </submittedName>
</protein>